<dbReference type="Proteomes" id="UP000015480">
    <property type="component" value="Plasmid pAMI4"/>
</dbReference>
<keyword evidence="1 4" id="KW-0413">Isomerase</keyword>
<geneLocation type="plasmid" evidence="4 5">
    <name>pAMI4</name>
</geneLocation>
<dbReference type="PATRIC" id="fig|1367847.3.peg.3914"/>
<sequence>MPHITVKTYPGKTPEQKQRLAEAITRNVMDIFGNSEGAVSVAIEDVSPDRWKAEVYEAEIMHPDTHLFKRPGSED</sequence>
<dbReference type="EMBL" id="CP006652">
    <property type="protein sequence ID" value="AGT10960.1"/>
    <property type="molecule type" value="Genomic_DNA"/>
</dbReference>
<evidence type="ECO:0000313" key="4">
    <source>
        <dbReference type="EMBL" id="AGT10960.1"/>
    </source>
</evidence>
<dbReference type="eggNOG" id="COG1942">
    <property type="taxonomic scope" value="Bacteria"/>
</dbReference>
<dbReference type="Pfam" id="PF01361">
    <property type="entry name" value="Tautomerase"/>
    <property type="match status" value="1"/>
</dbReference>
<dbReference type="InterPro" id="IPR014347">
    <property type="entry name" value="Tautomerase/MIF_sf"/>
</dbReference>
<evidence type="ECO:0000256" key="2">
    <source>
        <dbReference type="PIRSR" id="PIRSR037799-1"/>
    </source>
</evidence>
<organism evidence="4 5">
    <name type="scientific">Paracoccus aminophilus JCM 7686</name>
    <dbReference type="NCBI Taxonomy" id="1367847"/>
    <lineage>
        <taxon>Bacteria</taxon>
        <taxon>Pseudomonadati</taxon>
        <taxon>Pseudomonadota</taxon>
        <taxon>Alphaproteobacteria</taxon>
        <taxon>Rhodobacterales</taxon>
        <taxon>Paracoccaceae</taxon>
        <taxon>Paracoccus</taxon>
    </lineage>
</organism>
<reference evidence="4 5" key="1">
    <citation type="journal article" date="2014" name="BMC Genomics">
        <title>Architecture and functions of a multipartite genome of the methylotrophic bacterium Paracoccus aminophilus JCM 7686, containing primary and secondary chromids.</title>
        <authorList>
            <person name="Dziewit L."/>
            <person name="Czarnecki J."/>
            <person name="Wibberg D."/>
            <person name="Radlinska M."/>
            <person name="Mrozek P."/>
            <person name="Szymczak M."/>
            <person name="Schluter A."/>
            <person name="Puhler A."/>
            <person name="Bartosik D."/>
        </authorList>
    </citation>
    <scope>NUCLEOTIDE SEQUENCE [LARGE SCALE GENOMIC DNA]</scope>
    <source>
        <strain evidence="4">JCM 7686</strain>
        <plasmid evidence="5">Plasmid pAMI4</plasmid>
    </source>
</reference>
<protein>
    <submittedName>
        <fullName evidence="4">4-oxalocrotonate tautomerase</fullName>
        <ecNumber evidence="4">5.3.2.-</ecNumber>
    </submittedName>
</protein>
<dbReference type="KEGG" id="pami:JCM7686_pAMI4p270"/>
<dbReference type="InterPro" id="IPR017284">
    <property type="entry name" value="Tautomerase_PptA"/>
</dbReference>
<dbReference type="SUPFAM" id="SSF55331">
    <property type="entry name" value="Tautomerase/MIF"/>
    <property type="match status" value="1"/>
</dbReference>
<dbReference type="AlphaFoldDB" id="S5Y5G8"/>
<dbReference type="HOGENOM" id="CLU_183611_0_1_5"/>
<evidence type="ECO:0000313" key="5">
    <source>
        <dbReference type="Proteomes" id="UP000015480"/>
    </source>
</evidence>
<dbReference type="EC" id="5.3.2.-" evidence="4"/>
<feature type="active site" description="Proton acceptor; via imino nitrogen" evidence="2">
    <location>
        <position position="2"/>
    </location>
</feature>
<keyword evidence="5" id="KW-1185">Reference proteome</keyword>
<dbReference type="GO" id="GO:0016862">
    <property type="term" value="F:intramolecular oxidoreductase activity, interconverting keto- and enol-groups"/>
    <property type="evidence" value="ECO:0007669"/>
    <property type="project" value="InterPro"/>
</dbReference>
<dbReference type="RefSeq" id="WP_020952444.1">
    <property type="nucleotide sequence ID" value="NC_022049.1"/>
</dbReference>
<dbReference type="PIRSF" id="PIRSF037799">
    <property type="entry name" value="Tautomer_YdcE_prd"/>
    <property type="match status" value="1"/>
</dbReference>
<keyword evidence="4" id="KW-0614">Plasmid</keyword>
<proteinExistence type="predicted"/>
<evidence type="ECO:0000259" key="3">
    <source>
        <dbReference type="Pfam" id="PF01361"/>
    </source>
</evidence>
<accession>S5Y5G8</accession>
<dbReference type="Gene3D" id="3.30.429.10">
    <property type="entry name" value="Macrophage Migration Inhibitory Factor"/>
    <property type="match status" value="1"/>
</dbReference>
<dbReference type="InterPro" id="IPR004370">
    <property type="entry name" value="4-OT-like_dom"/>
</dbReference>
<feature type="domain" description="4-oxalocrotonate tautomerase-like" evidence="3">
    <location>
        <begin position="2"/>
        <end position="52"/>
    </location>
</feature>
<gene>
    <name evidence="4" type="ORF">JCM7686_pAMI4p270</name>
</gene>
<evidence type="ECO:0000256" key="1">
    <source>
        <dbReference type="ARBA" id="ARBA00023235"/>
    </source>
</evidence>
<dbReference type="GO" id="GO:0005737">
    <property type="term" value="C:cytoplasm"/>
    <property type="evidence" value="ECO:0007669"/>
    <property type="project" value="InterPro"/>
</dbReference>
<dbReference type="OrthoDB" id="8635217at2"/>
<name>S5Y5G8_PARAH</name>